<comment type="caution">
    <text evidence="2">The sequence shown here is derived from an EMBL/GenBank/DDBJ whole genome shotgun (WGS) entry which is preliminary data.</text>
</comment>
<feature type="transmembrane region" description="Helical" evidence="1">
    <location>
        <begin position="21"/>
        <end position="47"/>
    </location>
</feature>
<dbReference type="RefSeq" id="WP_219527513.1">
    <property type="nucleotide sequence ID" value="NZ_JAHKRM010000002.1"/>
</dbReference>
<evidence type="ECO:0000313" key="2">
    <source>
        <dbReference type="EMBL" id="MFD1546619.1"/>
    </source>
</evidence>
<name>A0ABW4GWA0_9ACTN</name>
<sequence length="228" mass="23965">MSGLRSLFRPAEQATYEKVFGTVYVGLMTNVLLAVACAPLLAALAIVRDPAASWPFFVALSALCAPALAGAFSCFAALGDGSTAVFRTFWDGYRRGGARALALWAAGAVVVSVLALDAVVVARTAWGPALVPFFATAAALVVAVVVASLVLLAEPRREPPRLRDLVRPSLYLVARRWWLAAISLAVLVLAVAVILVKPVIGVLVLCSPLLYVAWATIRFIVAPALGKP</sequence>
<dbReference type="EMBL" id="JBHUCM010000067">
    <property type="protein sequence ID" value="MFD1546619.1"/>
    <property type="molecule type" value="Genomic_DNA"/>
</dbReference>
<keyword evidence="1" id="KW-1133">Transmembrane helix</keyword>
<feature type="transmembrane region" description="Helical" evidence="1">
    <location>
        <begin position="133"/>
        <end position="153"/>
    </location>
</feature>
<proteinExistence type="predicted"/>
<organism evidence="2 3">
    <name type="scientific">Nonomuraea guangzhouensis</name>
    <dbReference type="NCBI Taxonomy" id="1291555"/>
    <lineage>
        <taxon>Bacteria</taxon>
        <taxon>Bacillati</taxon>
        <taxon>Actinomycetota</taxon>
        <taxon>Actinomycetes</taxon>
        <taxon>Streptosporangiales</taxon>
        <taxon>Streptosporangiaceae</taxon>
        <taxon>Nonomuraea</taxon>
    </lineage>
</organism>
<protein>
    <recommendedName>
        <fullName evidence="4">Ferredoxin-NADPH reductase</fullName>
    </recommendedName>
</protein>
<feature type="transmembrane region" description="Helical" evidence="1">
    <location>
        <begin position="177"/>
        <end position="196"/>
    </location>
</feature>
<evidence type="ECO:0008006" key="4">
    <source>
        <dbReference type="Google" id="ProtNLM"/>
    </source>
</evidence>
<gene>
    <name evidence="2" type="ORF">ACFSJ0_56950</name>
</gene>
<keyword evidence="3" id="KW-1185">Reference proteome</keyword>
<dbReference type="Proteomes" id="UP001597097">
    <property type="component" value="Unassembled WGS sequence"/>
</dbReference>
<evidence type="ECO:0000256" key="1">
    <source>
        <dbReference type="SAM" id="Phobius"/>
    </source>
</evidence>
<keyword evidence="1" id="KW-0812">Transmembrane</keyword>
<feature type="transmembrane region" description="Helical" evidence="1">
    <location>
        <begin position="53"/>
        <end position="79"/>
    </location>
</feature>
<feature type="transmembrane region" description="Helical" evidence="1">
    <location>
        <begin position="202"/>
        <end position="221"/>
    </location>
</feature>
<reference evidence="3" key="1">
    <citation type="journal article" date="2019" name="Int. J. Syst. Evol. Microbiol.">
        <title>The Global Catalogue of Microorganisms (GCM) 10K type strain sequencing project: providing services to taxonomists for standard genome sequencing and annotation.</title>
        <authorList>
            <consortium name="The Broad Institute Genomics Platform"/>
            <consortium name="The Broad Institute Genome Sequencing Center for Infectious Disease"/>
            <person name="Wu L."/>
            <person name="Ma J."/>
        </authorList>
    </citation>
    <scope>NUCLEOTIDE SEQUENCE [LARGE SCALE GENOMIC DNA]</scope>
    <source>
        <strain evidence="3">CGMCC 1.15399</strain>
    </source>
</reference>
<keyword evidence="1" id="KW-0472">Membrane</keyword>
<evidence type="ECO:0000313" key="3">
    <source>
        <dbReference type="Proteomes" id="UP001597097"/>
    </source>
</evidence>
<accession>A0ABW4GWA0</accession>
<feature type="transmembrane region" description="Helical" evidence="1">
    <location>
        <begin position="100"/>
        <end position="121"/>
    </location>
</feature>